<protein>
    <submittedName>
        <fullName evidence="1">Uncharacterized protein</fullName>
    </submittedName>
</protein>
<sequence length="182" mass="20629">MREDLKELFANTDTIHSDIALRRDLAVYLTYWLGEDIFAGGDGMHIRPHCIFSACQMAFGERLALVPALYSYLCTELRAAAFMVRLGLSMNRGRRDGAVFSEAFPDLRKKAFVFGVSRDSTRAGSRRQYSLTNAERSWLFNIRVSTMVYRSHFFVDIQPYVPTHFALQLGFSQGVVRAPSVG</sequence>
<reference evidence="1 2" key="1">
    <citation type="journal article" date="2022" name="Hortic Res">
        <title>A haplotype resolved chromosomal level avocado genome allows analysis of novel avocado genes.</title>
        <authorList>
            <person name="Nath O."/>
            <person name="Fletcher S.J."/>
            <person name="Hayward A."/>
            <person name="Shaw L.M."/>
            <person name="Masouleh A.K."/>
            <person name="Furtado A."/>
            <person name="Henry R.J."/>
            <person name="Mitter N."/>
        </authorList>
    </citation>
    <scope>NUCLEOTIDE SEQUENCE [LARGE SCALE GENOMIC DNA]</scope>
    <source>
        <strain evidence="2">cv. Hass</strain>
    </source>
</reference>
<comment type="caution">
    <text evidence="1">The sequence shown here is derived from an EMBL/GenBank/DDBJ whole genome shotgun (WGS) entry which is preliminary data.</text>
</comment>
<evidence type="ECO:0000313" key="1">
    <source>
        <dbReference type="EMBL" id="KAJ8627467.1"/>
    </source>
</evidence>
<proteinExistence type="predicted"/>
<keyword evidence="2" id="KW-1185">Reference proteome</keyword>
<gene>
    <name evidence="1" type="ORF">MRB53_020774</name>
</gene>
<organism evidence="1 2">
    <name type="scientific">Persea americana</name>
    <name type="common">Avocado</name>
    <dbReference type="NCBI Taxonomy" id="3435"/>
    <lineage>
        <taxon>Eukaryota</taxon>
        <taxon>Viridiplantae</taxon>
        <taxon>Streptophyta</taxon>
        <taxon>Embryophyta</taxon>
        <taxon>Tracheophyta</taxon>
        <taxon>Spermatophyta</taxon>
        <taxon>Magnoliopsida</taxon>
        <taxon>Magnoliidae</taxon>
        <taxon>Laurales</taxon>
        <taxon>Lauraceae</taxon>
        <taxon>Persea</taxon>
    </lineage>
</organism>
<name>A0ACC2L312_PERAE</name>
<evidence type="ECO:0000313" key="2">
    <source>
        <dbReference type="Proteomes" id="UP001234297"/>
    </source>
</evidence>
<dbReference type="EMBL" id="CM056814">
    <property type="protein sequence ID" value="KAJ8627467.1"/>
    <property type="molecule type" value="Genomic_DNA"/>
</dbReference>
<dbReference type="Proteomes" id="UP001234297">
    <property type="component" value="Chromosome 6"/>
</dbReference>
<accession>A0ACC2L312</accession>